<dbReference type="Proteomes" id="UP000655751">
    <property type="component" value="Unassembled WGS sequence"/>
</dbReference>
<proteinExistence type="predicted"/>
<gene>
    <name evidence="1" type="ORF">IT779_05155</name>
</gene>
<organism evidence="1 2">
    <name type="scientific">Nocardia bovistercoris</name>
    <dbReference type="NCBI Taxonomy" id="2785916"/>
    <lineage>
        <taxon>Bacteria</taxon>
        <taxon>Bacillati</taxon>
        <taxon>Actinomycetota</taxon>
        <taxon>Actinomycetes</taxon>
        <taxon>Mycobacteriales</taxon>
        <taxon>Nocardiaceae</taxon>
        <taxon>Nocardia</taxon>
    </lineage>
</organism>
<comment type="caution">
    <text evidence="1">The sequence shown here is derived from an EMBL/GenBank/DDBJ whole genome shotgun (WGS) entry which is preliminary data.</text>
</comment>
<name>A0A931I978_9NOCA</name>
<dbReference type="RefSeq" id="WP_196148018.1">
    <property type="nucleotide sequence ID" value="NZ_JADMLG010000002.1"/>
</dbReference>
<protein>
    <submittedName>
        <fullName evidence="1">Uncharacterized protein</fullName>
    </submittedName>
</protein>
<sequence length="136" mass="14227">MNGIVNITTVGAHDGAMAISMSASRGILALQGIGLSPVGAFGDVLGTAKAVCVHRSNRVLRQDKTSGSWHPAAIEAAGAFAFDAGYEQAFVLPELSDEGPATDKGAVTDKVAMQVARPRTADQAIVIRNRHRCRSR</sequence>
<evidence type="ECO:0000313" key="1">
    <source>
        <dbReference type="EMBL" id="MBH0775675.1"/>
    </source>
</evidence>
<evidence type="ECO:0000313" key="2">
    <source>
        <dbReference type="Proteomes" id="UP000655751"/>
    </source>
</evidence>
<reference evidence="1" key="1">
    <citation type="submission" date="2020-11" db="EMBL/GenBank/DDBJ databases">
        <title>Nocardia NEAU-351.nov., a novel actinomycete isolated from the cow dung.</title>
        <authorList>
            <person name="Zhang X."/>
        </authorList>
    </citation>
    <scope>NUCLEOTIDE SEQUENCE</scope>
    <source>
        <strain evidence="1">NEAU-351</strain>
    </source>
</reference>
<accession>A0A931I978</accession>
<dbReference type="EMBL" id="JADMLG010000002">
    <property type="protein sequence ID" value="MBH0775675.1"/>
    <property type="molecule type" value="Genomic_DNA"/>
</dbReference>
<keyword evidence="2" id="KW-1185">Reference proteome</keyword>
<dbReference type="AlphaFoldDB" id="A0A931I978"/>